<evidence type="ECO:0000313" key="12">
    <source>
        <dbReference type="EMBL" id="GGA24573.1"/>
    </source>
</evidence>
<feature type="transmembrane region" description="Helical" evidence="9">
    <location>
        <begin position="242"/>
        <end position="265"/>
    </location>
</feature>
<organism evidence="12 13">
    <name type="scientific">Sediminivirga luteola</name>
    <dbReference type="NCBI Taxonomy" id="1774748"/>
    <lineage>
        <taxon>Bacteria</taxon>
        <taxon>Bacillati</taxon>
        <taxon>Actinomycetota</taxon>
        <taxon>Actinomycetes</taxon>
        <taxon>Micrococcales</taxon>
        <taxon>Brevibacteriaceae</taxon>
        <taxon>Sediminivirga</taxon>
    </lineage>
</organism>
<keyword evidence="10" id="KW-0732">Signal</keyword>
<feature type="region of interest" description="Disordered" evidence="8">
    <location>
        <begin position="509"/>
        <end position="531"/>
    </location>
</feature>
<keyword evidence="5 9" id="KW-1133">Transmembrane helix</keyword>
<evidence type="ECO:0000256" key="2">
    <source>
        <dbReference type="ARBA" id="ARBA00005346"/>
    </source>
</evidence>
<feature type="chain" id="PRO_5039565983" description="NADH:quinone oxidoreductase/Mrp antiporter transmembrane domain-containing protein" evidence="10">
    <location>
        <begin position="23"/>
        <end position="531"/>
    </location>
</feature>
<evidence type="ECO:0000256" key="8">
    <source>
        <dbReference type="SAM" id="MobiDB-lite"/>
    </source>
</evidence>
<feature type="transmembrane region" description="Helical" evidence="9">
    <location>
        <begin position="75"/>
        <end position="99"/>
    </location>
</feature>
<evidence type="ECO:0000256" key="5">
    <source>
        <dbReference type="ARBA" id="ARBA00022989"/>
    </source>
</evidence>
<dbReference type="PRINTS" id="PR01437">
    <property type="entry name" value="NUOXDRDTASE4"/>
</dbReference>
<keyword evidence="13" id="KW-1185">Reference proteome</keyword>
<evidence type="ECO:0000256" key="1">
    <source>
        <dbReference type="ARBA" id="ARBA00004651"/>
    </source>
</evidence>
<name>A0A8J2XLS6_9MICO</name>
<comment type="similarity">
    <text evidence="2">Belongs to the CPA3 antiporters (TC 2.A.63) subunit D family.</text>
</comment>
<feature type="transmembrane region" description="Helical" evidence="9">
    <location>
        <begin position="388"/>
        <end position="409"/>
    </location>
</feature>
<sequence>MPVFLPLIAAALAALLPARARAWLGLATVACTAVVVTAITAGVAGLPGRGSGEDALSLALAGWEAPVGIVLRADALSAVLLLLTSVVGLVVSVHALAAGRDADALPSMSSLYGGPAFWPLWLALFAALNGVYVTGDLFNAYVMLELLTLAAVSLVALGGRAGNGAAAAALRYLFVAVVGSLLFLMAVALVYAEAGTLDLPLAAERIGPGPLLHVALALALVGLAAKFALFPLHSWLPVAHPAAPAAVSALLSGLVIKAALFLLWRLWGILGPVAEPVVLQGLGLAAGAAGSIAVLWGSFMALRRRRLKPIIAYSTVAQVGYLVLLLPLTAGPVGADAFGAGEGSGPGWTGGVVLVLAHGLAKAGMFLAAGNLALAYRGDRLRGLGGAVTHMPLTVATIGLAGVSLAGLPPSLGFAAKWQLLTSALAGGQWWWVPVLLLGGLLTVAYTALMVRATFNQPGGPDAEPPARRLPRTLVLGPFVLAAGSVLLGVAPAGLLEFLGSGTGDVTAGAGDAPGAAGDVPPSGAAGGDGS</sequence>
<dbReference type="PANTHER" id="PTHR42703">
    <property type="entry name" value="NADH DEHYDROGENASE"/>
    <property type="match status" value="1"/>
</dbReference>
<keyword evidence="4 7" id="KW-0812">Transmembrane</keyword>
<reference evidence="12" key="1">
    <citation type="journal article" date="2014" name="Int. J. Syst. Evol. Microbiol.">
        <title>Complete genome sequence of Corynebacterium casei LMG S-19264T (=DSM 44701T), isolated from a smear-ripened cheese.</title>
        <authorList>
            <consortium name="US DOE Joint Genome Institute (JGI-PGF)"/>
            <person name="Walter F."/>
            <person name="Albersmeier A."/>
            <person name="Kalinowski J."/>
            <person name="Ruckert C."/>
        </authorList>
    </citation>
    <scope>NUCLEOTIDE SEQUENCE</scope>
    <source>
        <strain evidence="12">CGMCC 1.12785</strain>
    </source>
</reference>
<dbReference type="PANTHER" id="PTHR42703:SF1">
    <property type="entry name" value="NA(+)_H(+) ANTIPORTER SUBUNIT D1"/>
    <property type="match status" value="1"/>
</dbReference>
<keyword evidence="6 9" id="KW-0472">Membrane</keyword>
<dbReference type="InterPro" id="IPR050586">
    <property type="entry name" value="CPA3_Na-H_Antiporter_D"/>
</dbReference>
<keyword evidence="3" id="KW-1003">Cell membrane</keyword>
<evidence type="ECO:0000313" key="13">
    <source>
        <dbReference type="Proteomes" id="UP000616114"/>
    </source>
</evidence>
<evidence type="ECO:0000256" key="10">
    <source>
        <dbReference type="SAM" id="SignalP"/>
    </source>
</evidence>
<accession>A0A8J2XLS6</accession>
<dbReference type="Pfam" id="PF00361">
    <property type="entry name" value="Proton_antipo_M"/>
    <property type="match status" value="1"/>
</dbReference>
<feature type="signal peptide" evidence="10">
    <location>
        <begin position="1"/>
        <end position="22"/>
    </location>
</feature>
<dbReference type="Proteomes" id="UP000616114">
    <property type="component" value="Unassembled WGS sequence"/>
</dbReference>
<comment type="caution">
    <text evidence="12">The sequence shown here is derived from an EMBL/GenBank/DDBJ whole genome shotgun (WGS) entry which is preliminary data.</text>
</comment>
<feature type="transmembrane region" description="Helical" evidence="9">
    <location>
        <begin position="429"/>
        <end position="453"/>
    </location>
</feature>
<proteinExistence type="inferred from homology"/>
<feature type="transmembrane region" description="Helical" evidence="9">
    <location>
        <begin position="310"/>
        <end position="330"/>
    </location>
</feature>
<feature type="transmembrane region" description="Helical" evidence="9">
    <location>
        <begin position="277"/>
        <end position="298"/>
    </location>
</feature>
<feature type="transmembrane region" description="Helical" evidence="9">
    <location>
        <begin position="474"/>
        <end position="495"/>
    </location>
</feature>
<evidence type="ECO:0000259" key="11">
    <source>
        <dbReference type="Pfam" id="PF00361"/>
    </source>
</evidence>
<dbReference type="InterPro" id="IPR003918">
    <property type="entry name" value="NADH_UbQ_OxRdtase"/>
</dbReference>
<feature type="transmembrane region" description="Helical" evidence="9">
    <location>
        <begin position="169"/>
        <end position="191"/>
    </location>
</feature>
<feature type="transmembrane region" description="Helical" evidence="9">
    <location>
        <begin position="211"/>
        <end position="230"/>
    </location>
</feature>
<dbReference type="AlphaFoldDB" id="A0A8J2XLS6"/>
<gene>
    <name evidence="12" type="ORF">GCM10011333_29510</name>
</gene>
<dbReference type="InterPro" id="IPR001750">
    <property type="entry name" value="ND/Mrp_TM"/>
</dbReference>
<dbReference type="GO" id="GO:0042773">
    <property type="term" value="P:ATP synthesis coupled electron transport"/>
    <property type="evidence" value="ECO:0007669"/>
    <property type="project" value="InterPro"/>
</dbReference>
<evidence type="ECO:0000256" key="9">
    <source>
        <dbReference type="SAM" id="Phobius"/>
    </source>
</evidence>
<evidence type="ECO:0000256" key="4">
    <source>
        <dbReference type="ARBA" id="ARBA00022692"/>
    </source>
</evidence>
<protein>
    <recommendedName>
        <fullName evidence="11">NADH:quinone oxidoreductase/Mrp antiporter transmembrane domain-containing protein</fullName>
    </recommendedName>
</protein>
<reference evidence="12" key="2">
    <citation type="submission" date="2020-09" db="EMBL/GenBank/DDBJ databases">
        <authorList>
            <person name="Sun Q."/>
            <person name="Zhou Y."/>
        </authorList>
    </citation>
    <scope>NUCLEOTIDE SEQUENCE</scope>
    <source>
        <strain evidence="12">CGMCC 1.12785</strain>
    </source>
</reference>
<dbReference type="EMBL" id="BMFY01000015">
    <property type="protein sequence ID" value="GGA24573.1"/>
    <property type="molecule type" value="Genomic_DNA"/>
</dbReference>
<feature type="transmembrane region" description="Helical" evidence="9">
    <location>
        <begin position="138"/>
        <end position="157"/>
    </location>
</feature>
<feature type="domain" description="NADH:quinone oxidoreductase/Mrp antiporter transmembrane" evidence="11">
    <location>
        <begin position="135"/>
        <end position="442"/>
    </location>
</feature>
<dbReference type="GO" id="GO:0005886">
    <property type="term" value="C:plasma membrane"/>
    <property type="evidence" value="ECO:0007669"/>
    <property type="project" value="UniProtKB-SubCell"/>
</dbReference>
<comment type="subcellular location">
    <subcellularLocation>
        <location evidence="1">Cell membrane</location>
        <topology evidence="1">Multi-pass membrane protein</topology>
    </subcellularLocation>
    <subcellularLocation>
        <location evidence="7">Membrane</location>
        <topology evidence="7">Multi-pass membrane protein</topology>
    </subcellularLocation>
</comment>
<evidence type="ECO:0000256" key="7">
    <source>
        <dbReference type="RuleBase" id="RU000320"/>
    </source>
</evidence>
<evidence type="ECO:0000256" key="6">
    <source>
        <dbReference type="ARBA" id="ARBA00023136"/>
    </source>
</evidence>
<feature type="transmembrane region" description="Helical" evidence="9">
    <location>
        <begin position="350"/>
        <end position="376"/>
    </location>
</feature>
<feature type="compositionally biased region" description="Low complexity" evidence="8">
    <location>
        <begin position="509"/>
        <end position="524"/>
    </location>
</feature>
<dbReference type="GO" id="GO:0008137">
    <property type="term" value="F:NADH dehydrogenase (ubiquinone) activity"/>
    <property type="evidence" value="ECO:0007669"/>
    <property type="project" value="InterPro"/>
</dbReference>
<evidence type="ECO:0000256" key="3">
    <source>
        <dbReference type="ARBA" id="ARBA00022475"/>
    </source>
</evidence>
<feature type="transmembrane region" description="Helical" evidence="9">
    <location>
        <begin position="111"/>
        <end position="132"/>
    </location>
</feature>